<dbReference type="Proteomes" id="UP000815325">
    <property type="component" value="Unassembled WGS sequence"/>
</dbReference>
<dbReference type="PANTHER" id="PTHR11920">
    <property type="entry name" value="GUANYLYL CYCLASE"/>
    <property type="match status" value="1"/>
</dbReference>
<name>A0ABQ7HAI1_DUNSA</name>
<dbReference type="InterPro" id="IPR001054">
    <property type="entry name" value="A/G_cyclase"/>
</dbReference>
<evidence type="ECO:0000256" key="1">
    <source>
        <dbReference type="ARBA" id="ARBA00004370"/>
    </source>
</evidence>
<evidence type="ECO:0000313" key="9">
    <source>
        <dbReference type="EMBL" id="KAF5843858.1"/>
    </source>
</evidence>
<evidence type="ECO:0000256" key="2">
    <source>
        <dbReference type="ARBA" id="ARBA00022692"/>
    </source>
</evidence>
<feature type="non-terminal residue" evidence="9">
    <location>
        <position position="1"/>
    </location>
</feature>
<dbReference type="SMART" id="SM00044">
    <property type="entry name" value="CYCc"/>
    <property type="match status" value="1"/>
</dbReference>
<comment type="subcellular location">
    <subcellularLocation>
        <location evidence="1">Membrane</location>
    </subcellularLocation>
</comment>
<evidence type="ECO:0000259" key="8">
    <source>
        <dbReference type="PROSITE" id="PS50125"/>
    </source>
</evidence>
<protein>
    <submittedName>
        <fullName evidence="9">Nucleotide cyclase</fullName>
    </submittedName>
</protein>
<keyword evidence="4" id="KW-1133">Transmembrane helix</keyword>
<dbReference type="PANTHER" id="PTHR11920:SF335">
    <property type="entry name" value="GUANYLATE CYCLASE"/>
    <property type="match status" value="1"/>
</dbReference>
<gene>
    <name evidence="9" type="ORF">DUNSADRAFT_5096</name>
</gene>
<dbReference type="SUPFAM" id="SSF55073">
    <property type="entry name" value="Nucleotide cyclase"/>
    <property type="match status" value="1"/>
</dbReference>
<keyword evidence="2" id="KW-0812">Transmembrane</keyword>
<dbReference type="InterPro" id="IPR050401">
    <property type="entry name" value="Cyclic_nucleotide_synthase"/>
</dbReference>
<organism evidence="9 10">
    <name type="scientific">Dunaliella salina</name>
    <name type="common">Green alga</name>
    <name type="synonym">Protococcus salinus</name>
    <dbReference type="NCBI Taxonomy" id="3046"/>
    <lineage>
        <taxon>Eukaryota</taxon>
        <taxon>Viridiplantae</taxon>
        <taxon>Chlorophyta</taxon>
        <taxon>core chlorophytes</taxon>
        <taxon>Chlorophyceae</taxon>
        <taxon>CS clade</taxon>
        <taxon>Chlamydomonadales</taxon>
        <taxon>Dunaliellaceae</taxon>
        <taxon>Dunaliella</taxon>
    </lineage>
</organism>
<evidence type="ECO:0000256" key="7">
    <source>
        <dbReference type="SAM" id="MobiDB-lite"/>
    </source>
</evidence>
<feature type="compositionally biased region" description="Polar residues" evidence="7">
    <location>
        <begin position="440"/>
        <end position="449"/>
    </location>
</feature>
<dbReference type="CDD" id="cd07302">
    <property type="entry name" value="CHD"/>
    <property type="match status" value="1"/>
</dbReference>
<evidence type="ECO:0000313" key="10">
    <source>
        <dbReference type="Proteomes" id="UP000815325"/>
    </source>
</evidence>
<evidence type="ECO:0000256" key="3">
    <source>
        <dbReference type="ARBA" id="ARBA00022741"/>
    </source>
</evidence>
<keyword evidence="6" id="KW-0456">Lyase</keyword>
<proteinExistence type="predicted"/>
<accession>A0ABQ7HAI1</accession>
<dbReference type="EMBL" id="MU069437">
    <property type="protein sequence ID" value="KAF5843858.1"/>
    <property type="molecule type" value="Genomic_DNA"/>
</dbReference>
<comment type="caution">
    <text evidence="9">The sequence shown here is derived from an EMBL/GenBank/DDBJ whole genome shotgun (WGS) entry which is preliminary data.</text>
</comment>
<dbReference type="Gene3D" id="3.30.70.1230">
    <property type="entry name" value="Nucleotide cyclase"/>
    <property type="match status" value="1"/>
</dbReference>
<evidence type="ECO:0000256" key="6">
    <source>
        <dbReference type="ARBA" id="ARBA00023239"/>
    </source>
</evidence>
<reference evidence="9" key="1">
    <citation type="submission" date="2017-08" db="EMBL/GenBank/DDBJ databases">
        <authorList>
            <person name="Polle J.E."/>
            <person name="Barry K."/>
            <person name="Cushman J."/>
            <person name="Schmutz J."/>
            <person name="Tran D."/>
            <person name="Hathwaick L.T."/>
            <person name="Yim W.C."/>
            <person name="Jenkins J."/>
            <person name="Mckie-Krisberg Z.M."/>
            <person name="Prochnik S."/>
            <person name="Lindquist E."/>
            <person name="Dockter R.B."/>
            <person name="Adam C."/>
            <person name="Molina H."/>
            <person name="Bunkerborg J."/>
            <person name="Jin E."/>
            <person name="Buchheim M."/>
            <person name="Magnuson J."/>
        </authorList>
    </citation>
    <scope>NUCLEOTIDE SEQUENCE</scope>
    <source>
        <strain evidence="9">CCAP 19/18</strain>
    </source>
</reference>
<evidence type="ECO:0000256" key="5">
    <source>
        <dbReference type="ARBA" id="ARBA00023136"/>
    </source>
</evidence>
<keyword evidence="10" id="KW-1185">Reference proteome</keyword>
<dbReference type="Pfam" id="PF00211">
    <property type="entry name" value="Guanylate_cyc"/>
    <property type="match status" value="1"/>
</dbReference>
<dbReference type="PROSITE" id="PS50125">
    <property type="entry name" value="GUANYLATE_CYCLASE_2"/>
    <property type="match status" value="1"/>
</dbReference>
<feature type="region of interest" description="Disordered" evidence="7">
    <location>
        <begin position="420"/>
        <end position="449"/>
    </location>
</feature>
<dbReference type="InterPro" id="IPR029787">
    <property type="entry name" value="Nucleotide_cyclase"/>
</dbReference>
<evidence type="ECO:0000256" key="4">
    <source>
        <dbReference type="ARBA" id="ARBA00022989"/>
    </source>
</evidence>
<feature type="domain" description="Guanylate cyclase" evidence="8">
    <location>
        <begin position="220"/>
        <end position="352"/>
    </location>
</feature>
<keyword evidence="5" id="KW-0472">Membrane</keyword>
<keyword evidence="3" id="KW-0547">Nucleotide-binding</keyword>
<sequence>QVQDNPIGRTIPLKGQWSGLGPALPNKLCGVMLNKYCRAKLRVPLTALHGTEVCGKPSKHHSAKPGMMREANQSELSDACQFGLGVASLFTTERSSKTSQTVSGSVGGMLQMVEGSAMTRSQLHELQFKRGPSVAQLLRECCALDACKRPCFTEICKRLEDAEPELIRVAQQAACRDDHSTLLKNKHSADKLLYELFPAKVAESLKNGQFPDPEPYPCISLFFSDIVGYTDICSKLSTQDVMDMLHRLYSRFDELATARELFKVETIGDAYLCAGNLRHPQPDTHAALMADFAFCCCSAANEEPVCLSRPDLGFLHVRIGLHVGPVTGAVVGTLNRRFCLFGDCVNVASRMESTSTKDHIQCSAAFQEVLQLQWPEAASLAEPQEAKLIKGKGIMRTFYLYPPQRAYAAFDATNISSGPGPRAQPLYPPALEDANGGWKQRSSMCESFH</sequence>